<dbReference type="SUPFAM" id="SSF52518">
    <property type="entry name" value="Thiamin diphosphate-binding fold (THDP-binding)"/>
    <property type="match status" value="2"/>
</dbReference>
<evidence type="ECO:0000256" key="5">
    <source>
        <dbReference type="ARBA" id="ARBA00023052"/>
    </source>
</evidence>
<dbReference type="InterPro" id="IPR005474">
    <property type="entry name" value="Transketolase_N"/>
</dbReference>
<proteinExistence type="predicted"/>
<comment type="function">
    <text evidence="8">Component of the pyruvate dehydrogenase (PDH) complex, that catalyzes the overall conversion of pyruvate to acetyl-CoA and CO(2).</text>
</comment>
<dbReference type="InterPro" id="IPR035807">
    <property type="entry name" value="PDC_E1_N"/>
</dbReference>
<comment type="catalytic activity">
    <reaction evidence="7 8">
        <text>N(6)-[(R)-lipoyl]-L-lysyl-[protein] + pyruvate + H(+) = N(6)-[(R)-S(8)-acetyldihydrolipoyl]-L-lysyl-[protein] + CO2</text>
        <dbReference type="Rhea" id="RHEA:19189"/>
        <dbReference type="Rhea" id="RHEA-COMP:10474"/>
        <dbReference type="Rhea" id="RHEA-COMP:10478"/>
        <dbReference type="ChEBI" id="CHEBI:15361"/>
        <dbReference type="ChEBI" id="CHEBI:15378"/>
        <dbReference type="ChEBI" id="CHEBI:16526"/>
        <dbReference type="ChEBI" id="CHEBI:83099"/>
        <dbReference type="ChEBI" id="CHEBI:83111"/>
        <dbReference type="EC" id="1.2.4.1"/>
    </reaction>
</comment>
<dbReference type="InterPro" id="IPR055152">
    <property type="entry name" value="Transketolase-like_C_2"/>
</dbReference>
<comment type="cofactor">
    <cofactor evidence="1 8">
        <name>thiamine diphosphate</name>
        <dbReference type="ChEBI" id="CHEBI:58937"/>
    </cofactor>
</comment>
<dbReference type="SUPFAM" id="SSF52922">
    <property type="entry name" value="TK C-terminal domain-like"/>
    <property type="match status" value="1"/>
</dbReference>
<dbReference type="InterPro" id="IPR051157">
    <property type="entry name" value="PDH/Transketolase"/>
</dbReference>
<evidence type="ECO:0000256" key="2">
    <source>
        <dbReference type="ARBA" id="ARBA00012281"/>
    </source>
</evidence>
<dbReference type="Gene3D" id="3.40.50.920">
    <property type="match status" value="1"/>
</dbReference>
<dbReference type="InterPro" id="IPR029061">
    <property type="entry name" value="THDP-binding"/>
</dbReference>
<feature type="domain" description="Transketolase N-terminal" evidence="9">
    <location>
        <begin position="90"/>
        <end position="311"/>
    </location>
</feature>
<evidence type="ECO:0000259" key="9">
    <source>
        <dbReference type="Pfam" id="PF00456"/>
    </source>
</evidence>
<keyword evidence="13" id="KW-1185">Reference proteome</keyword>
<dbReference type="Proteomes" id="UP001232536">
    <property type="component" value="Unassembled WGS sequence"/>
</dbReference>
<feature type="domain" description="Transketolase-like C-terminal" evidence="11">
    <location>
        <begin position="734"/>
        <end position="866"/>
    </location>
</feature>
<organism evidence="12 13">
    <name type="scientific">Actinotalea lenta</name>
    <dbReference type="NCBI Taxonomy" id="3064654"/>
    <lineage>
        <taxon>Bacteria</taxon>
        <taxon>Bacillati</taxon>
        <taxon>Actinomycetota</taxon>
        <taxon>Actinomycetes</taxon>
        <taxon>Micrococcales</taxon>
        <taxon>Cellulomonadaceae</taxon>
        <taxon>Actinotalea</taxon>
    </lineage>
</organism>
<dbReference type="Pfam" id="PF22613">
    <property type="entry name" value="Transketolase_C_1"/>
    <property type="match status" value="1"/>
</dbReference>
<evidence type="ECO:0000256" key="7">
    <source>
        <dbReference type="ARBA" id="ARBA00051231"/>
    </source>
</evidence>
<dbReference type="PANTHER" id="PTHR43825:SF3">
    <property type="entry name" value="PYRUVATE DEHYDROGENASE E1 COMPONENT"/>
    <property type="match status" value="1"/>
</dbReference>
<evidence type="ECO:0000313" key="13">
    <source>
        <dbReference type="Proteomes" id="UP001232536"/>
    </source>
</evidence>
<dbReference type="GO" id="GO:0016874">
    <property type="term" value="F:ligase activity"/>
    <property type="evidence" value="ECO:0007669"/>
    <property type="project" value="UniProtKB-KW"/>
</dbReference>
<evidence type="ECO:0000313" key="12">
    <source>
        <dbReference type="EMBL" id="MDO8107129.1"/>
    </source>
</evidence>
<dbReference type="CDD" id="cd02017">
    <property type="entry name" value="TPP_E1_EcPDC_like"/>
    <property type="match status" value="1"/>
</dbReference>
<evidence type="ECO:0000256" key="3">
    <source>
        <dbReference type="ARBA" id="ARBA00017172"/>
    </source>
</evidence>
<dbReference type="Gene3D" id="3.40.50.970">
    <property type="match status" value="2"/>
</dbReference>
<dbReference type="PANTHER" id="PTHR43825">
    <property type="entry name" value="PYRUVATE DEHYDROGENASE E1 COMPONENT"/>
    <property type="match status" value="1"/>
</dbReference>
<dbReference type="InterPro" id="IPR041621">
    <property type="entry name" value="PDH_E1_M"/>
</dbReference>
<evidence type="ECO:0000259" key="11">
    <source>
        <dbReference type="Pfam" id="PF22613"/>
    </source>
</evidence>
<feature type="domain" description="Pyruvate dehydrogenase E1 component middle" evidence="10">
    <location>
        <begin position="499"/>
        <end position="712"/>
    </location>
</feature>
<reference evidence="12 13" key="1">
    <citation type="submission" date="2023-07" db="EMBL/GenBank/DDBJ databases">
        <title>Description of novel actinomycetes strains, isolated from tidal flat sediment.</title>
        <authorList>
            <person name="Lu C."/>
        </authorList>
    </citation>
    <scope>NUCLEOTIDE SEQUENCE [LARGE SCALE GENOMIC DNA]</scope>
    <source>
        <strain evidence="12 13">SYSU T00b441</strain>
    </source>
</reference>
<keyword evidence="12" id="KW-0436">Ligase</keyword>
<dbReference type="RefSeq" id="WP_304600763.1">
    <property type="nucleotide sequence ID" value="NZ_JAUQYP010000001.1"/>
</dbReference>
<dbReference type="PIRSF" id="PIRSF000156">
    <property type="entry name" value="Pyruvate_dh_E1"/>
    <property type="match status" value="1"/>
</dbReference>
<dbReference type="Pfam" id="PF17831">
    <property type="entry name" value="PDH_E1_M"/>
    <property type="match status" value="1"/>
</dbReference>
<evidence type="ECO:0000256" key="1">
    <source>
        <dbReference type="ARBA" id="ARBA00001964"/>
    </source>
</evidence>
<evidence type="ECO:0000256" key="4">
    <source>
        <dbReference type="ARBA" id="ARBA00023002"/>
    </source>
</evidence>
<dbReference type="EMBL" id="JAUQYP010000001">
    <property type="protein sequence ID" value="MDO8107129.1"/>
    <property type="molecule type" value="Genomic_DNA"/>
</dbReference>
<comment type="caution">
    <text evidence="12">The sequence shown here is derived from an EMBL/GenBank/DDBJ whole genome shotgun (WGS) entry which is preliminary data.</text>
</comment>
<evidence type="ECO:0000256" key="6">
    <source>
        <dbReference type="ARBA" id="ARBA00023317"/>
    </source>
</evidence>
<dbReference type="NCBIfam" id="TIGR00759">
    <property type="entry name" value="aceE"/>
    <property type="match status" value="1"/>
</dbReference>
<dbReference type="InterPro" id="IPR004660">
    <property type="entry name" value="PDH_E1"/>
</dbReference>
<sequence>MDSSSTPVPPTDLDAAAGALEEQAEWIESVDAMIAARGVQPAGTILDEVVGRARARGVGVTGRTAYRNTIPDDLVPPYPGDEQVEGRINAYLRWNAMAMVVRANKHHDGIGGHLSTYASTQTLWEVGFEHFFHGRGDQDQRVVPGDQVFFQGHASPGIYARAFLEGRLSEQELDLFRQEVTGPVRGLPSYPHPRAMGDFWEFPTVSLGIGPLNAVHQARMNRYLAARGLVDTDAAHVWCFVGDGETDEPETLAAIRLAARERLDNLTFVVSCNLQRLDGPVRGNTRIVDELEGVFRGAGWRVVKVLWGSEWEALFTDPAGPRLQARLEAMNDGDLQRLTVLEPAELRAELFGDDPALARLGASLDDGELRALRRGGHDPRQVHAAYADALAHRDGPTVVLAQTVKGYALGPNFEGRNATHQMKKMTAAQLKIFRDILDLPITDSELSDGLPPYLRLPEGSEELRYLRERRATLGGVLPRRPVTAAVLPSQPGAPVFEEFDAGSSGRPTSTTVAYTRLLRGLMRDPEIGPRVVPVVPDEGRSFGFEVLYSEFGIYAPGGQRYTPVDAGLPLSYREAAAGQVLQVGITEAGGLGDFTAAATAGATWDTAVIPFFTYYSMFGFQRVGDLIWALADARGRGFLAGATAGRTTLSGEGVQHTDGSSHLAALAVPSCRAYDPGYAYETATIVRDGIRRMYGQGEECFYYLTLYNENYAQAAKPSVSGVPGVDVDDAIVAGLYRLDAAPEDQPAQVRLLASGPSVLAARQARDRLAQEHGIAAEVWSVTSWKALRDDALETERWNREHLSGPRRTSYLRRALSTSVPTVAVTDYVTALPDQLARFVRAPFTALGTDGYGWSDTREALRAHFGTDADGIASATLALLAENDADGRPQPAPTIPLVA</sequence>
<evidence type="ECO:0000259" key="10">
    <source>
        <dbReference type="Pfam" id="PF17831"/>
    </source>
</evidence>
<name>A0ABT9D8B6_9CELL</name>
<keyword evidence="6 8" id="KW-0670">Pyruvate</keyword>
<dbReference type="EC" id="1.2.4.1" evidence="2 8"/>
<accession>A0ABT9D8B6</accession>
<keyword evidence="4 8" id="KW-0560">Oxidoreductase</keyword>
<evidence type="ECO:0000256" key="8">
    <source>
        <dbReference type="PIRNR" id="PIRNR000156"/>
    </source>
</evidence>
<protein>
    <recommendedName>
        <fullName evidence="3 8">Pyruvate dehydrogenase E1 component</fullName>
        <ecNumber evidence="2 8">1.2.4.1</ecNumber>
    </recommendedName>
</protein>
<dbReference type="Pfam" id="PF00456">
    <property type="entry name" value="Transketolase_N"/>
    <property type="match status" value="1"/>
</dbReference>
<dbReference type="InterPro" id="IPR009014">
    <property type="entry name" value="Transketo_C/PFOR_II"/>
</dbReference>
<keyword evidence="5 8" id="KW-0786">Thiamine pyrophosphate</keyword>
<dbReference type="GO" id="GO:0004739">
    <property type="term" value="F:pyruvate dehydrogenase (acetyl-transferring) activity"/>
    <property type="evidence" value="ECO:0007669"/>
    <property type="project" value="UniProtKB-EC"/>
</dbReference>
<gene>
    <name evidence="12" type="primary">aceE</name>
    <name evidence="12" type="ORF">Q6348_07945</name>
</gene>